<comment type="caution">
    <text evidence="7">The sequence shown here is derived from an EMBL/GenBank/DDBJ whole genome shotgun (WGS) entry which is preliminary data.</text>
</comment>
<feature type="compositionally biased region" description="Pro residues" evidence="6">
    <location>
        <begin position="683"/>
        <end position="694"/>
    </location>
</feature>
<feature type="compositionally biased region" description="Polar residues" evidence="6">
    <location>
        <begin position="14"/>
        <end position="36"/>
    </location>
</feature>
<feature type="compositionally biased region" description="Pro residues" evidence="6">
    <location>
        <begin position="401"/>
        <end position="411"/>
    </location>
</feature>
<evidence type="ECO:0000256" key="6">
    <source>
        <dbReference type="SAM" id="MobiDB-lite"/>
    </source>
</evidence>
<evidence type="ECO:0000313" key="8">
    <source>
        <dbReference type="Proteomes" id="UP001150569"/>
    </source>
</evidence>
<feature type="compositionally biased region" description="Polar residues" evidence="6">
    <location>
        <begin position="1408"/>
        <end position="1420"/>
    </location>
</feature>
<dbReference type="GO" id="GO:0000228">
    <property type="term" value="C:nuclear chromosome"/>
    <property type="evidence" value="ECO:0007669"/>
    <property type="project" value="InterPro"/>
</dbReference>
<name>A0A9W8ALL2_9FUNG</name>
<feature type="region of interest" description="Disordered" evidence="6">
    <location>
        <begin position="1"/>
        <end position="57"/>
    </location>
</feature>
<dbReference type="EMBL" id="JANBPT010000012">
    <property type="protein sequence ID" value="KAJ1930220.1"/>
    <property type="molecule type" value="Genomic_DNA"/>
</dbReference>
<accession>A0A9W8ALL2</accession>
<feature type="compositionally biased region" description="Polar residues" evidence="6">
    <location>
        <begin position="419"/>
        <end position="430"/>
    </location>
</feature>
<sequence length="1562" mass="164429">MRPNAAQPAPGTPGSFTANPMLNAAQNNPNMFTTYNQGNGVPSSQPPGGPQAPNPGFYPGMNPMMAYNMAQGQTMPGSVPGYPNPMPAGNYPSAINPQFAGQNPAALNGMMAGPGLNIGMMNNPAAMNAYMMNMQMANAAARPPPPSINQVPPPRPAATPPTPATPGSSETSQGGPTTFTQAQLQAMNLEPPQQQRILELQRNKMLDRDTLNLLRQLHTVAVQNGALPATPSVGAEPQLATSPVGSTLTPNPAPTKSSAPPPAQVPLQLHQPHQAPPGSGGIPGMGTPGYPSGKGGVPGQGPFMTPGQMMGRPPYQAAGPPNPWLNFAQGLGTNQQKAMLNNYLQQQQQQQQQQQHYQAQVQAQAMQRFRQQQMQQLQQQQQQQQQQQSPQQPGMFQMGQPRPPGQTPDPGTPGQAQGSPSIRRQGSNPAPIQPRPQAHPVTLMHSPMAGGGLTPGSQHLLSPIGQRFPPGTPNMGQGASGTGGSQGTAAQGNRSGSAGVASPSVKMSLGKKLTSPPMAGGAYFSSPSGSLPQSPLATPTYDPASMQTTFSANLGGRAKAVSPKSKSHRKKASIAKSGLTSPRPPSTPVTPSPLPPGPRPTGPPHPGFSVPGAPASLASTLAANLYSTTDAQAFRPPVRPPPGVSMPSTSLAGTMAVASNATAAPGTAAAVPLPGQSAATPRPVLPPPPPPPAPTTKSLPPQKRKFYESAVHRYRADQQALQQIGQRQAIRTTAQVQQAQQEIELRRRLLGNHYIFPAFTKLPSAEAVAHGPPLVRIDPHGRTYGQRRHVAPKFTRTQLRTQAVAEERLVPIRLELEADGHKLRDTFTWNLTDELVAPELFAEILCEDLGLPGTTFVAAIVRQIREQLADFEAHGYVPLAADHADVLFPAAGSPSSAEMDTEAKDSHALVKVEGDGGPAAGVDPDLRVLIRIEVTVGNAALTDQFEWDIGRSIITEAYKVKQAVAGGELDGDDIDLAGPLHCRRCGGQPTPPLPDQVTPAEAANPDNDHAPNALRPQAPPGFGLFKVDGTHFSCICRRFDMEEDARLVRTTLAADDLRVVRLNTRLWELGQDCQDPERFAAAFCADLGLSGEFLTAIAHSIREQLFTYTKSLLLLGYPFDGSATLDDTDLHQALLGPFWTVVRPAAQLPDFTPQLAELSALELERKEKDDDRDIRRKRRQTRGRRGILLPDREPLKTTRTLWRFGYNAVHAGRGSLNEDLLSGDAVLAAIRPLPPSGTVSLANGTQAGSIPPPPRSLFAGHEVVDLPPPTPTPAVWAPPTPAKPQPPTDVAAGTPEVTHHGMRRSVSSVPRNPYSSGMTNGGFGSTNNVGNTIDSSGTVAHASNGPPASFAMQTVRSTPIWERTDVHTNGQAAPSPLVSSGNDARQRSYLAPAGTVSTGPPPLANHLPTMNGTSLPSTSTAEKRMQLPFPPGPSSPGSASANAPQLAAPRSPSPFLDHLAQLTPSPPPSSSVPHNNPGLAPSASTGHQPTPSNPSSTAVAPLPPPPTSTAATINEPTKPSPFVSTTAAGTGPSESHHYQPHPYPPPSPMMYDSELDLSDLDM</sequence>
<feature type="compositionally biased region" description="Low complexity" evidence="6">
    <location>
        <begin position="999"/>
        <end position="1013"/>
    </location>
</feature>
<feature type="compositionally biased region" description="Polar residues" evidence="6">
    <location>
        <begin position="167"/>
        <end position="177"/>
    </location>
</feature>
<dbReference type="Proteomes" id="UP001150569">
    <property type="component" value="Unassembled WGS sequence"/>
</dbReference>
<evidence type="ECO:0000256" key="5">
    <source>
        <dbReference type="ARBA" id="ARBA00023242"/>
    </source>
</evidence>
<feature type="compositionally biased region" description="Acidic residues" evidence="6">
    <location>
        <begin position="1553"/>
        <end position="1562"/>
    </location>
</feature>
<feature type="compositionally biased region" description="Polar residues" evidence="6">
    <location>
        <begin position="1514"/>
        <end position="1528"/>
    </location>
</feature>
<feature type="compositionally biased region" description="Polar residues" evidence="6">
    <location>
        <begin position="1305"/>
        <end position="1318"/>
    </location>
</feature>
<comment type="subcellular location">
    <subcellularLocation>
        <location evidence="1">Nucleus</location>
    </subcellularLocation>
</comment>
<feature type="compositionally biased region" description="Basic residues" evidence="6">
    <location>
        <begin position="1175"/>
        <end position="1185"/>
    </location>
</feature>
<feature type="region of interest" description="Disordered" evidence="6">
    <location>
        <begin position="1166"/>
        <end position="1185"/>
    </location>
</feature>
<evidence type="ECO:0000256" key="3">
    <source>
        <dbReference type="ARBA" id="ARBA00023015"/>
    </source>
</evidence>
<dbReference type="OrthoDB" id="515064at2759"/>
<feature type="compositionally biased region" description="Pro residues" evidence="6">
    <location>
        <begin position="582"/>
        <end position="606"/>
    </location>
</feature>
<gene>
    <name evidence="7" type="primary">SNF5_1</name>
    <name evidence="7" type="ORF">IWQ60_000464</name>
</gene>
<feature type="region of interest" description="Disordered" evidence="6">
    <location>
        <begin position="986"/>
        <end position="1015"/>
    </location>
</feature>
<feature type="region of interest" description="Disordered" evidence="6">
    <location>
        <begin position="668"/>
        <end position="702"/>
    </location>
</feature>
<feature type="compositionally biased region" description="Low complexity" evidence="6">
    <location>
        <begin position="265"/>
        <end position="277"/>
    </location>
</feature>
<evidence type="ECO:0000313" key="7">
    <source>
        <dbReference type="EMBL" id="KAJ1930220.1"/>
    </source>
</evidence>
<dbReference type="InterPro" id="IPR006939">
    <property type="entry name" value="SNF5"/>
</dbReference>
<feature type="region of interest" description="Disordered" evidence="6">
    <location>
        <begin position="1392"/>
        <end position="1562"/>
    </location>
</feature>
<proteinExistence type="inferred from homology"/>
<feature type="compositionally biased region" description="Low complexity" evidence="6">
    <location>
        <begin position="375"/>
        <end position="400"/>
    </location>
</feature>
<protein>
    <submittedName>
        <fullName evidence="7">SWI/SNF chromatin-remodeling complex subunit</fullName>
    </submittedName>
</protein>
<keyword evidence="5" id="KW-0539">Nucleus</keyword>
<feature type="region of interest" description="Disordered" evidence="6">
    <location>
        <begin position="228"/>
        <end position="329"/>
    </location>
</feature>
<organism evidence="7 8">
    <name type="scientific">Tieghemiomyces parasiticus</name>
    <dbReference type="NCBI Taxonomy" id="78921"/>
    <lineage>
        <taxon>Eukaryota</taxon>
        <taxon>Fungi</taxon>
        <taxon>Fungi incertae sedis</taxon>
        <taxon>Zoopagomycota</taxon>
        <taxon>Kickxellomycotina</taxon>
        <taxon>Dimargaritomycetes</taxon>
        <taxon>Dimargaritales</taxon>
        <taxon>Dimargaritaceae</taxon>
        <taxon>Tieghemiomyces</taxon>
    </lineage>
</organism>
<feature type="region of interest" description="Disordered" evidence="6">
    <location>
        <begin position="375"/>
        <end position="614"/>
    </location>
</feature>
<evidence type="ECO:0000256" key="1">
    <source>
        <dbReference type="ARBA" id="ARBA00004123"/>
    </source>
</evidence>
<dbReference type="GO" id="GO:0006338">
    <property type="term" value="P:chromatin remodeling"/>
    <property type="evidence" value="ECO:0007669"/>
    <property type="project" value="InterPro"/>
</dbReference>
<feature type="compositionally biased region" description="Gly residues" evidence="6">
    <location>
        <begin position="278"/>
        <end position="299"/>
    </location>
</feature>
<feature type="compositionally biased region" description="Low complexity" evidence="6">
    <location>
        <begin position="668"/>
        <end position="682"/>
    </location>
</feature>
<keyword evidence="4" id="KW-0804">Transcription</keyword>
<keyword evidence="8" id="KW-1185">Reference proteome</keyword>
<feature type="region of interest" description="Disordered" evidence="6">
    <location>
        <begin position="140"/>
        <end position="177"/>
    </location>
</feature>
<evidence type="ECO:0000256" key="2">
    <source>
        <dbReference type="ARBA" id="ARBA00010239"/>
    </source>
</evidence>
<dbReference type="Pfam" id="PF04855">
    <property type="entry name" value="SNF5"/>
    <property type="match status" value="2"/>
</dbReference>
<keyword evidence="3" id="KW-0805">Transcription regulation</keyword>
<feature type="compositionally biased region" description="Polar residues" evidence="6">
    <location>
        <begin position="1325"/>
        <end position="1338"/>
    </location>
</feature>
<reference evidence="7" key="1">
    <citation type="submission" date="2022-07" db="EMBL/GenBank/DDBJ databases">
        <title>Phylogenomic reconstructions and comparative analyses of Kickxellomycotina fungi.</title>
        <authorList>
            <person name="Reynolds N.K."/>
            <person name="Stajich J.E."/>
            <person name="Barry K."/>
            <person name="Grigoriev I.V."/>
            <person name="Crous P."/>
            <person name="Smith M.E."/>
        </authorList>
    </citation>
    <scope>NUCLEOTIDE SEQUENCE</scope>
    <source>
        <strain evidence="7">RSA 861</strain>
    </source>
</reference>
<feature type="compositionally biased region" description="Pro residues" evidence="6">
    <location>
        <begin position="142"/>
        <end position="164"/>
    </location>
</feature>
<feature type="compositionally biased region" description="Pro residues" evidence="6">
    <location>
        <begin position="44"/>
        <end position="53"/>
    </location>
</feature>
<evidence type="ECO:0000256" key="4">
    <source>
        <dbReference type="ARBA" id="ARBA00023163"/>
    </source>
</evidence>
<feature type="compositionally biased region" description="Polar residues" evidence="6">
    <location>
        <begin position="239"/>
        <end position="248"/>
    </location>
</feature>
<comment type="similarity">
    <text evidence="2">Belongs to the SNF5 family.</text>
</comment>
<feature type="compositionally biased region" description="Low complexity" evidence="6">
    <location>
        <begin position="525"/>
        <end position="536"/>
    </location>
</feature>
<feature type="region of interest" description="Disordered" evidence="6">
    <location>
        <begin position="1300"/>
        <end position="1350"/>
    </location>
</feature>
<dbReference type="PANTHER" id="PTHR10019">
    <property type="entry name" value="SNF5"/>
    <property type="match status" value="1"/>
</dbReference>